<dbReference type="Pfam" id="PF00082">
    <property type="entry name" value="Peptidase_S8"/>
    <property type="match status" value="1"/>
</dbReference>
<gene>
    <name evidence="8" type="ORF">GCM10011323_20670</name>
</gene>
<keyword evidence="2 5" id="KW-0645">Protease</keyword>
<name>A0ABQ1W6R6_9BACT</name>
<feature type="domain" description="Peptidase S8/S53" evidence="7">
    <location>
        <begin position="173"/>
        <end position="507"/>
    </location>
</feature>
<feature type="active site" description="Charge relay system" evidence="5">
    <location>
        <position position="223"/>
    </location>
</feature>
<dbReference type="RefSeq" id="WP_188501459.1">
    <property type="nucleotide sequence ID" value="NZ_BMFP01000003.1"/>
</dbReference>
<evidence type="ECO:0000313" key="9">
    <source>
        <dbReference type="Proteomes" id="UP000634043"/>
    </source>
</evidence>
<keyword evidence="9" id="KW-1185">Reference proteome</keyword>
<sequence>MTNKFFTRNNLLVAAAFAFLGLTGCNPEEDVNPDGVLSASETNEAVAAAASGVKYRGNHYIVLSNTETLPAGLGNQLASINGRMTNIWSEAGVATVYSEDPAFLAKASRIQGVRSVVRDLEIQWIKPDSREVVLHEEVYGNPPNSGDNDTRFDLQWGHAAIKAPAAWNAGVRGKGVKVAVLDSGFDLDHPDLAPNILMNDSKSFVVNDKNEDLWYALDDAFSHGTHTAGTIAAADNAYGVIGVAPEAKLILVKVLSDHTGSGAFSWIMAGIVHAADKGADVINMSLGAAIPRNGWFVNDNGTPTNPSDDYLEKGSTSAVQELLIALDRTTQYANKKGVTVVASAGNAANNGNKDGSLVHVPSASSQVISVSATAPFGWALNPYGVFMDNFASYSNYGTPDIHFAAPGGDSRFAREPQGFQPVKIGPVTQVAYAFDLVYSTGNTRVPNAGAFYWSAGTSMASPHAAGVAALIISKNGDKMDPAQVLAKMRDTADDLGKPGRDPYYGYGRVNALRAVTE</sequence>
<evidence type="ECO:0000256" key="1">
    <source>
        <dbReference type="ARBA" id="ARBA00011073"/>
    </source>
</evidence>
<dbReference type="InterPro" id="IPR015500">
    <property type="entry name" value="Peptidase_S8_subtilisin-rel"/>
</dbReference>
<evidence type="ECO:0000259" key="7">
    <source>
        <dbReference type="Pfam" id="PF00082"/>
    </source>
</evidence>
<dbReference type="Gene3D" id="3.40.50.200">
    <property type="entry name" value="Peptidase S8/S53 domain"/>
    <property type="match status" value="1"/>
</dbReference>
<organism evidence="8 9">
    <name type="scientific">Pontibacter amylolyticus</name>
    <dbReference type="NCBI Taxonomy" id="1424080"/>
    <lineage>
        <taxon>Bacteria</taxon>
        <taxon>Pseudomonadati</taxon>
        <taxon>Bacteroidota</taxon>
        <taxon>Cytophagia</taxon>
        <taxon>Cytophagales</taxon>
        <taxon>Hymenobacteraceae</taxon>
        <taxon>Pontibacter</taxon>
    </lineage>
</organism>
<evidence type="ECO:0000313" key="8">
    <source>
        <dbReference type="EMBL" id="GGG16191.1"/>
    </source>
</evidence>
<comment type="caution">
    <text evidence="8">The sequence shown here is derived from an EMBL/GenBank/DDBJ whole genome shotgun (WGS) entry which is preliminary data.</text>
</comment>
<evidence type="ECO:0000256" key="3">
    <source>
        <dbReference type="ARBA" id="ARBA00022801"/>
    </source>
</evidence>
<feature type="active site" description="Charge relay system" evidence="5">
    <location>
        <position position="458"/>
    </location>
</feature>
<evidence type="ECO:0000256" key="4">
    <source>
        <dbReference type="ARBA" id="ARBA00022825"/>
    </source>
</evidence>
<dbReference type="PRINTS" id="PR00723">
    <property type="entry name" value="SUBTILISIN"/>
</dbReference>
<dbReference type="InterPro" id="IPR023827">
    <property type="entry name" value="Peptidase_S8_Asp-AS"/>
</dbReference>
<dbReference type="PROSITE" id="PS51257">
    <property type="entry name" value="PROKAR_LIPOPROTEIN"/>
    <property type="match status" value="1"/>
</dbReference>
<feature type="active site" description="Charge relay system" evidence="5">
    <location>
        <position position="182"/>
    </location>
</feature>
<dbReference type="InterPro" id="IPR050131">
    <property type="entry name" value="Peptidase_S8_subtilisin-like"/>
</dbReference>
<keyword evidence="4 5" id="KW-0720">Serine protease</keyword>
<keyword evidence="3 5" id="KW-0378">Hydrolase</keyword>
<reference evidence="9" key="1">
    <citation type="journal article" date="2019" name="Int. J. Syst. Evol. Microbiol.">
        <title>The Global Catalogue of Microorganisms (GCM) 10K type strain sequencing project: providing services to taxonomists for standard genome sequencing and annotation.</title>
        <authorList>
            <consortium name="The Broad Institute Genomics Platform"/>
            <consortium name="The Broad Institute Genome Sequencing Center for Infectious Disease"/>
            <person name="Wu L."/>
            <person name="Ma J."/>
        </authorList>
    </citation>
    <scope>NUCLEOTIDE SEQUENCE [LARGE SCALE GENOMIC DNA]</scope>
    <source>
        <strain evidence="9">CGMCC 1.12749</strain>
    </source>
</reference>
<dbReference type="InterPro" id="IPR023828">
    <property type="entry name" value="Peptidase_S8_Ser-AS"/>
</dbReference>
<dbReference type="PROSITE" id="PS51892">
    <property type="entry name" value="SUBTILASE"/>
    <property type="match status" value="1"/>
</dbReference>
<dbReference type="InterPro" id="IPR000209">
    <property type="entry name" value="Peptidase_S8/S53_dom"/>
</dbReference>
<dbReference type="PANTHER" id="PTHR43806:SF11">
    <property type="entry name" value="CEREVISIN-RELATED"/>
    <property type="match status" value="1"/>
</dbReference>
<comment type="similarity">
    <text evidence="1 5 6">Belongs to the peptidase S8 family.</text>
</comment>
<dbReference type="Proteomes" id="UP000634043">
    <property type="component" value="Unassembled WGS sequence"/>
</dbReference>
<dbReference type="InterPro" id="IPR036852">
    <property type="entry name" value="Peptidase_S8/S53_dom_sf"/>
</dbReference>
<evidence type="ECO:0000256" key="5">
    <source>
        <dbReference type="PROSITE-ProRule" id="PRU01240"/>
    </source>
</evidence>
<protein>
    <submittedName>
        <fullName evidence="8">Peptidase S8</fullName>
    </submittedName>
</protein>
<dbReference type="PROSITE" id="PS00136">
    <property type="entry name" value="SUBTILASE_ASP"/>
    <property type="match status" value="1"/>
</dbReference>
<dbReference type="PANTHER" id="PTHR43806">
    <property type="entry name" value="PEPTIDASE S8"/>
    <property type="match status" value="1"/>
</dbReference>
<evidence type="ECO:0000256" key="6">
    <source>
        <dbReference type="RuleBase" id="RU003355"/>
    </source>
</evidence>
<evidence type="ECO:0000256" key="2">
    <source>
        <dbReference type="ARBA" id="ARBA00022670"/>
    </source>
</evidence>
<dbReference type="SUPFAM" id="SSF52743">
    <property type="entry name" value="Subtilisin-like"/>
    <property type="match status" value="1"/>
</dbReference>
<proteinExistence type="inferred from homology"/>
<dbReference type="PROSITE" id="PS00138">
    <property type="entry name" value="SUBTILASE_SER"/>
    <property type="match status" value="1"/>
</dbReference>
<dbReference type="EMBL" id="BMFP01000003">
    <property type="protein sequence ID" value="GGG16191.1"/>
    <property type="molecule type" value="Genomic_DNA"/>
</dbReference>
<accession>A0ABQ1W6R6</accession>